<name>A0A8S4SJL9_9NEOP</name>
<evidence type="ECO:0000313" key="1">
    <source>
        <dbReference type="EMBL" id="CAH2266859.1"/>
    </source>
</evidence>
<dbReference type="Proteomes" id="UP000838756">
    <property type="component" value="Unassembled WGS sequence"/>
</dbReference>
<accession>A0A8S4SJL9</accession>
<evidence type="ECO:0000313" key="2">
    <source>
        <dbReference type="Proteomes" id="UP000838756"/>
    </source>
</evidence>
<dbReference type="AlphaFoldDB" id="A0A8S4SJL9"/>
<dbReference type="EMBL" id="CAKXAJ010026320">
    <property type="protein sequence ID" value="CAH2266859.1"/>
    <property type="molecule type" value="Genomic_DNA"/>
</dbReference>
<keyword evidence="2" id="KW-1185">Reference proteome</keyword>
<proteinExistence type="predicted"/>
<sequence length="163" mass="17640">MGIQKMERALENQLDISVSCEVQANGGVRVSGLIGSILQDKSGLRARVKPQLSAVRVLAGILRESLFTWLKHTRGIVGSWNTDKADDPSTVSGKSPAYNQSKIVRYPRNISYTASTALFPSTRGVGVEPLMPVITPATLIPKQQYKILLGGGNKLVLPRRALS</sequence>
<reference evidence="1" key="1">
    <citation type="submission" date="2022-03" db="EMBL/GenBank/DDBJ databases">
        <authorList>
            <person name="Lindestad O."/>
        </authorList>
    </citation>
    <scope>NUCLEOTIDE SEQUENCE</scope>
</reference>
<protein>
    <submittedName>
        <fullName evidence="1">Jg8920 protein</fullName>
    </submittedName>
</protein>
<organism evidence="1 2">
    <name type="scientific">Pararge aegeria aegeria</name>
    <dbReference type="NCBI Taxonomy" id="348720"/>
    <lineage>
        <taxon>Eukaryota</taxon>
        <taxon>Metazoa</taxon>
        <taxon>Ecdysozoa</taxon>
        <taxon>Arthropoda</taxon>
        <taxon>Hexapoda</taxon>
        <taxon>Insecta</taxon>
        <taxon>Pterygota</taxon>
        <taxon>Neoptera</taxon>
        <taxon>Endopterygota</taxon>
        <taxon>Lepidoptera</taxon>
        <taxon>Glossata</taxon>
        <taxon>Ditrysia</taxon>
        <taxon>Papilionoidea</taxon>
        <taxon>Nymphalidae</taxon>
        <taxon>Satyrinae</taxon>
        <taxon>Satyrini</taxon>
        <taxon>Parargina</taxon>
        <taxon>Pararge</taxon>
    </lineage>
</organism>
<comment type="caution">
    <text evidence="1">The sequence shown here is derived from an EMBL/GenBank/DDBJ whole genome shotgun (WGS) entry which is preliminary data.</text>
</comment>
<gene>
    <name evidence="1" type="primary">jg8920</name>
    <name evidence="1" type="ORF">PAEG_LOCUS25465</name>
</gene>